<dbReference type="OrthoDB" id="1306244at2759"/>
<evidence type="ECO:0000313" key="3">
    <source>
        <dbReference type="Proteomes" id="UP000824120"/>
    </source>
</evidence>
<sequence>MNYLGGKVALDRRPGRQVKEFYTDYSDLVPKSKKKVSKFRSVKSVIVLGKEVGCNSEYINIVLGKALCFMQPYDGLYVAQSLQDLKGRLAPLIFDTTPRWIEAGAPIEKRDLSVAIRFWFIFINNTIMPSQNESVLHYPKAACLGLSYPRG</sequence>
<protein>
    <recommendedName>
        <fullName evidence="1">Putative plant transposon protein domain-containing protein</fullName>
    </recommendedName>
</protein>
<comment type="caution">
    <text evidence="2">The sequence shown here is derived from an EMBL/GenBank/DDBJ whole genome shotgun (WGS) entry which is preliminary data.</text>
</comment>
<gene>
    <name evidence="2" type="ORF">H5410_031061</name>
</gene>
<dbReference type="PANTHER" id="PTHR33180">
    <property type="entry name" value="PHOTOSYSTEM II CP43 REACTION CENTER PROTEIN"/>
    <property type="match status" value="1"/>
</dbReference>
<accession>A0A9J5YG22</accession>
<proteinExistence type="predicted"/>
<dbReference type="EMBL" id="JACXVP010000006">
    <property type="protein sequence ID" value="KAG5599691.1"/>
    <property type="molecule type" value="Genomic_DNA"/>
</dbReference>
<dbReference type="AlphaFoldDB" id="A0A9J5YG22"/>
<feature type="non-terminal residue" evidence="2">
    <location>
        <position position="1"/>
    </location>
</feature>
<organism evidence="2 3">
    <name type="scientific">Solanum commersonii</name>
    <name type="common">Commerson's wild potato</name>
    <name type="synonym">Commerson's nightshade</name>
    <dbReference type="NCBI Taxonomy" id="4109"/>
    <lineage>
        <taxon>Eukaryota</taxon>
        <taxon>Viridiplantae</taxon>
        <taxon>Streptophyta</taxon>
        <taxon>Embryophyta</taxon>
        <taxon>Tracheophyta</taxon>
        <taxon>Spermatophyta</taxon>
        <taxon>Magnoliopsida</taxon>
        <taxon>eudicotyledons</taxon>
        <taxon>Gunneridae</taxon>
        <taxon>Pentapetalae</taxon>
        <taxon>asterids</taxon>
        <taxon>lamiids</taxon>
        <taxon>Solanales</taxon>
        <taxon>Solanaceae</taxon>
        <taxon>Solanoideae</taxon>
        <taxon>Solaneae</taxon>
        <taxon>Solanum</taxon>
    </lineage>
</organism>
<dbReference type="Pfam" id="PF20167">
    <property type="entry name" value="Transposase_32"/>
    <property type="match status" value="1"/>
</dbReference>
<evidence type="ECO:0000259" key="1">
    <source>
        <dbReference type="Pfam" id="PF20167"/>
    </source>
</evidence>
<evidence type="ECO:0000313" key="2">
    <source>
        <dbReference type="EMBL" id="KAG5599691.1"/>
    </source>
</evidence>
<dbReference type="PANTHER" id="PTHR33180:SF31">
    <property type="entry name" value="POLYPROTEIN PROTEIN"/>
    <property type="match status" value="1"/>
</dbReference>
<keyword evidence="3" id="KW-1185">Reference proteome</keyword>
<reference evidence="2 3" key="1">
    <citation type="submission" date="2020-09" db="EMBL/GenBank/DDBJ databases">
        <title>De no assembly of potato wild relative species, Solanum commersonii.</title>
        <authorList>
            <person name="Cho K."/>
        </authorList>
    </citation>
    <scope>NUCLEOTIDE SEQUENCE [LARGE SCALE GENOMIC DNA]</scope>
    <source>
        <strain evidence="2">LZ3.2</strain>
        <tissue evidence="2">Leaf</tissue>
    </source>
</reference>
<dbReference type="InterPro" id="IPR046796">
    <property type="entry name" value="Transposase_32_dom"/>
</dbReference>
<dbReference type="Proteomes" id="UP000824120">
    <property type="component" value="Chromosome 6"/>
</dbReference>
<name>A0A9J5YG22_SOLCO</name>
<feature type="domain" description="Putative plant transposon protein" evidence="1">
    <location>
        <begin position="18"/>
        <end position="145"/>
    </location>
</feature>